<comment type="similarity">
    <text evidence="1">Belongs to the VPS72/YL1 family.</text>
</comment>
<dbReference type="eggNOG" id="ENOG502RXYF">
    <property type="taxonomic scope" value="Eukaryota"/>
</dbReference>
<feature type="region of interest" description="Disordered" evidence="2">
    <location>
        <begin position="490"/>
        <end position="530"/>
    </location>
</feature>
<dbReference type="Pfam" id="PF05764">
    <property type="entry name" value="YL1"/>
    <property type="match status" value="1"/>
</dbReference>
<dbReference type="GO" id="GO:0005634">
    <property type="term" value="C:nucleus"/>
    <property type="evidence" value="ECO:0007669"/>
    <property type="project" value="TreeGrafter"/>
</dbReference>
<dbReference type="OMA" id="PVISYWS"/>
<feature type="compositionally biased region" description="Pro residues" evidence="2">
    <location>
        <begin position="441"/>
        <end position="454"/>
    </location>
</feature>
<dbReference type="GeneID" id="19468985"/>
<keyword evidence="5" id="KW-1185">Reference proteome</keyword>
<evidence type="ECO:0000313" key="4">
    <source>
        <dbReference type="EMBL" id="EPE28817.1"/>
    </source>
</evidence>
<sequence>MPSEITEDTTMRSGAEEDDAPSNSGSGSGSESDGEEEKIEWLATSRAKRSTAGNRLHSLIQQEEPDDELELLFAEADDDEVFDDVEIDSDVQMDSSDDDDDQGPAAGADDLEGEKELQKQNKAEQKAKRRKLNDGIPKLYRKKVKIDPTASQAHTMAPRPKKKSERASWIPTPEDAPTRASARGTTKQSKQQLHQQMVEREIKRLKQLKSMEKAAALKEAAKKPPMTQADRLKQAAKVEKANAKSLSKWEEMEQQREEEQRLRLAALQNRTLKGPVITSWSGMAEWVGGKLKKVGRIFVTNDEPKAKPTTKKRKAAEMEEAEAAKSITVSTEPKAESQGLSITTPSETVQASVEKDNIDPSLLSISNPKSSSTASALPDDATPIQESPILAPPRPPSPKQATPVSVTPEPPRVSSVLAPPPMHGPYPPPPIPGGRVSSVLAPPPMHGPIPPYPGSTPSHPAFKLAPPIQPHFDGSTPLPGFGYNFMSPQPQYPTHPPHHPAIIPPPHFQPQIQAPTLPPPPPQSLTPPPPTTETTAIQYLILTNFSPEKIKDKEIQTQILFHGQKFTKAPNTLPTPARYHPLFTDPRKGAKAVEEKCAITSYAARYRDPNTGLPYCSGLAYKRIEQLTEGRFLWSGLLGAYVGAKGVAARGVPERFLGEVKGEGGSY</sequence>
<accession>S3CQW2</accession>
<feature type="compositionally biased region" description="Basic and acidic residues" evidence="2">
    <location>
        <begin position="230"/>
        <end position="259"/>
    </location>
</feature>
<dbReference type="InterPro" id="IPR046757">
    <property type="entry name" value="YL1_N"/>
</dbReference>
<dbReference type="PRINTS" id="PR01217">
    <property type="entry name" value="PRICHEXTENSN"/>
</dbReference>
<dbReference type="KEGG" id="glz:GLAREA_09938"/>
<dbReference type="InterPro" id="IPR013272">
    <property type="entry name" value="Vps72/YL1_C"/>
</dbReference>
<gene>
    <name evidence="4" type="ORF">GLAREA_09938</name>
</gene>
<name>S3CQW2_GLAL2</name>
<protein>
    <recommendedName>
        <fullName evidence="3">Vps72/YL1 C-terminal domain-containing protein</fullName>
    </recommendedName>
</protein>
<feature type="compositionally biased region" description="Basic and acidic residues" evidence="2">
    <location>
        <begin position="114"/>
        <end position="126"/>
    </location>
</feature>
<feature type="domain" description="Vps72/YL1 C-terminal" evidence="3">
    <location>
        <begin position="595"/>
        <end position="624"/>
    </location>
</feature>
<feature type="compositionally biased region" description="Polar residues" evidence="2">
    <location>
        <begin position="338"/>
        <end position="351"/>
    </location>
</feature>
<dbReference type="Proteomes" id="UP000016922">
    <property type="component" value="Unassembled WGS sequence"/>
</dbReference>
<feature type="compositionally biased region" description="Pro residues" evidence="2">
    <location>
        <begin position="418"/>
        <end position="432"/>
    </location>
</feature>
<feature type="region of interest" description="Disordered" evidence="2">
    <location>
        <begin position="297"/>
        <end position="457"/>
    </location>
</feature>
<dbReference type="SMART" id="SM00993">
    <property type="entry name" value="YL1_C"/>
    <property type="match status" value="1"/>
</dbReference>
<feature type="compositionally biased region" description="Polar residues" evidence="2">
    <location>
        <begin position="183"/>
        <end position="195"/>
    </location>
</feature>
<dbReference type="PANTHER" id="PTHR13275:SF4">
    <property type="entry name" value="VACUOLAR PROTEIN SORTING-ASSOCIATED PROTEIN 72 HOMOLOG"/>
    <property type="match status" value="1"/>
</dbReference>
<organism evidence="4 5">
    <name type="scientific">Glarea lozoyensis (strain ATCC 20868 / MF5171)</name>
    <dbReference type="NCBI Taxonomy" id="1116229"/>
    <lineage>
        <taxon>Eukaryota</taxon>
        <taxon>Fungi</taxon>
        <taxon>Dikarya</taxon>
        <taxon>Ascomycota</taxon>
        <taxon>Pezizomycotina</taxon>
        <taxon>Leotiomycetes</taxon>
        <taxon>Helotiales</taxon>
        <taxon>Helotiaceae</taxon>
        <taxon>Glarea</taxon>
    </lineage>
</organism>
<feature type="region of interest" description="Disordered" evidence="2">
    <location>
        <begin position="218"/>
        <end position="259"/>
    </location>
</feature>
<dbReference type="HOGENOM" id="CLU_008699_2_0_1"/>
<feature type="compositionally biased region" description="Low complexity" evidence="2">
    <location>
        <begin position="360"/>
        <end position="372"/>
    </location>
</feature>
<dbReference type="EMBL" id="KE145368">
    <property type="protein sequence ID" value="EPE28817.1"/>
    <property type="molecule type" value="Genomic_DNA"/>
</dbReference>
<dbReference type="PANTHER" id="PTHR13275">
    <property type="entry name" value="YL-1 PROTEIN TRANSCRIPTION FACTOR-LIKE 1"/>
    <property type="match status" value="1"/>
</dbReference>
<feature type="region of interest" description="Disordered" evidence="2">
    <location>
        <begin position="1"/>
        <end position="196"/>
    </location>
</feature>
<dbReference type="RefSeq" id="XP_008084725.1">
    <property type="nucleotide sequence ID" value="XM_008086534.1"/>
</dbReference>
<dbReference type="OrthoDB" id="3942062at2759"/>
<feature type="compositionally biased region" description="Pro residues" evidence="2">
    <location>
        <begin position="516"/>
        <end position="530"/>
    </location>
</feature>
<evidence type="ECO:0000256" key="1">
    <source>
        <dbReference type="ARBA" id="ARBA00006832"/>
    </source>
</evidence>
<evidence type="ECO:0000313" key="5">
    <source>
        <dbReference type="Proteomes" id="UP000016922"/>
    </source>
</evidence>
<feature type="compositionally biased region" description="Acidic residues" evidence="2">
    <location>
        <begin position="63"/>
        <end position="102"/>
    </location>
</feature>
<proteinExistence type="inferred from homology"/>
<dbReference type="Pfam" id="PF08265">
    <property type="entry name" value="YL1_C"/>
    <property type="match status" value="1"/>
</dbReference>
<evidence type="ECO:0000256" key="2">
    <source>
        <dbReference type="SAM" id="MobiDB-lite"/>
    </source>
</evidence>
<reference evidence="4 5" key="1">
    <citation type="journal article" date="2013" name="BMC Genomics">
        <title>Genomics-driven discovery of the pneumocandin biosynthetic gene cluster in the fungus Glarea lozoyensis.</title>
        <authorList>
            <person name="Chen L."/>
            <person name="Yue Q."/>
            <person name="Zhang X."/>
            <person name="Xiang M."/>
            <person name="Wang C."/>
            <person name="Li S."/>
            <person name="Che Y."/>
            <person name="Ortiz-Lopez F.J."/>
            <person name="Bills G.F."/>
            <person name="Liu X."/>
            <person name="An Z."/>
        </authorList>
    </citation>
    <scope>NUCLEOTIDE SEQUENCE [LARGE SCALE GENOMIC DNA]</scope>
    <source>
        <strain evidence="5">ATCC 20868 / MF5171</strain>
    </source>
</reference>
<dbReference type="STRING" id="1116229.S3CQW2"/>
<feature type="compositionally biased region" description="Low complexity" evidence="2">
    <location>
        <begin position="22"/>
        <end position="31"/>
    </location>
</feature>
<evidence type="ECO:0000259" key="3">
    <source>
        <dbReference type="SMART" id="SM00993"/>
    </source>
</evidence>
<dbReference type="AlphaFoldDB" id="S3CQW2"/>